<dbReference type="GO" id="GO:0009234">
    <property type="term" value="P:menaquinone biosynthetic process"/>
    <property type="evidence" value="ECO:0007669"/>
    <property type="project" value="UniProtKB-UniRule"/>
</dbReference>
<dbReference type="InterPro" id="IPR010196">
    <property type="entry name" value="OSB_synthase_MenC1"/>
</dbReference>
<accession>A0A9D1YWG3</accession>
<dbReference type="Pfam" id="PF18374">
    <property type="entry name" value="Enolase_like_N"/>
    <property type="match status" value="1"/>
</dbReference>
<comment type="similarity">
    <text evidence="4">Belongs to the mandelate racemase/muconate lactonizing enzyme family. MenC type 1 subfamily.</text>
</comment>
<organism evidence="6 7">
    <name type="scientific">Candidatus Agrococcus pullicola</name>
    <dbReference type="NCBI Taxonomy" id="2838429"/>
    <lineage>
        <taxon>Bacteria</taxon>
        <taxon>Bacillati</taxon>
        <taxon>Actinomycetota</taxon>
        <taxon>Actinomycetes</taxon>
        <taxon>Micrococcales</taxon>
        <taxon>Microbacteriaceae</taxon>
        <taxon>Agrococcus</taxon>
    </lineage>
</organism>
<dbReference type="PANTHER" id="PTHR48073:SF2">
    <property type="entry name" value="O-SUCCINYLBENZOATE SYNTHASE"/>
    <property type="match status" value="1"/>
</dbReference>
<evidence type="ECO:0000313" key="7">
    <source>
        <dbReference type="Proteomes" id="UP000824005"/>
    </source>
</evidence>
<keyword evidence="2 4" id="KW-0460">Magnesium</keyword>
<comment type="pathway">
    <text evidence="4">Quinol/quinone metabolism; 1,4-dihydroxy-2-naphthoate biosynthesis; 1,4-dihydroxy-2-naphthoate from chorismate: step 4/7.</text>
</comment>
<dbReference type="SUPFAM" id="SSF51604">
    <property type="entry name" value="Enolase C-terminal domain-like"/>
    <property type="match status" value="1"/>
</dbReference>
<comment type="catalytic activity">
    <reaction evidence="4">
        <text>(1R,6R)-6-hydroxy-2-succinyl-cyclohexa-2,4-diene-1-carboxylate = 2-succinylbenzoate + H2O</text>
        <dbReference type="Rhea" id="RHEA:10196"/>
        <dbReference type="ChEBI" id="CHEBI:15377"/>
        <dbReference type="ChEBI" id="CHEBI:18325"/>
        <dbReference type="ChEBI" id="CHEBI:58689"/>
        <dbReference type="EC" id="4.2.1.113"/>
    </reaction>
</comment>
<dbReference type="InterPro" id="IPR029065">
    <property type="entry name" value="Enolase_C-like"/>
</dbReference>
<dbReference type="InterPro" id="IPR036849">
    <property type="entry name" value="Enolase-like_C_sf"/>
</dbReference>
<feature type="active site" description="Proton acceptor" evidence="4">
    <location>
        <position position="212"/>
    </location>
</feature>
<dbReference type="EMBL" id="DXDC01000369">
    <property type="protein sequence ID" value="HIY67027.1"/>
    <property type="molecule type" value="Genomic_DNA"/>
</dbReference>
<dbReference type="InterPro" id="IPR013342">
    <property type="entry name" value="Mandelate_racemase_C"/>
</dbReference>
<gene>
    <name evidence="4" type="primary">menC</name>
    <name evidence="6" type="ORF">H9830_12220</name>
</gene>
<dbReference type="Pfam" id="PF13378">
    <property type="entry name" value="MR_MLE_C"/>
    <property type="match status" value="1"/>
</dbReference>
<evidence type="ECO:0000256" key="4">
    <source>
        <dbReference type="HAMAP-Rule" id="MF_00470"/>
    </source>
</evidence>
<dbReference type="PANTHER" id="PTHR48073">
    <property type="entry name" value="O-SUCCINYLBENZOATE SYNTHASE-RELATED"/>
    <property type="match status" value="1"/>
</dbReference>
<dbReference type="GO" id="GO:0043748">
    <property type="term" value="F:O-succinylbenzoate synthase activity"/>
    <property type="evidence" value="ECO:0007669"/>
    <property type="project" value="UniProtKB-EC"/>
</dbReference>
<evidence type="ECO:0000256" key="1">
    <source>
        <dbReference type="ARBA" id="ARBA00022723"/>
    </source>
</evidence>
<dbReference type="Proteomes" id="UP000824005">
    <property type="component" value="Unassembled WGS sequence"/>
</dbReference>
<dbReference type="SFLD" id="SFLDF00009">
    <property type="entry name" value="o-succinylbenzoate_synthase"/>
    <property type="match status" value="1"/>
</dbReference>
<feature type="active site" description="Proton donor" evidence="4">
    <location>
        <position position="108"/>
    </location>
</feature>
<feature type="domain" description="Mandelate racemase/muconate lactonizing enzyme C-terminal" evidence="5">
    <location>
        <begin position="89"/>
        <end position="186"/>
    </location>
</feature>
<comment type="caution">
    <text evidence="6">The sequence shown here is derived from an EMBL/GenBank/DDBJ whole genome shotgun (WGS) entry which is preliminary data.</text>
</comment>
<feature type="binding site" evidence="4">
    <location>
        <position position="138"/>
    </location>
    <ligand>
        <name>Mg(2+)</name>
        <dbReference type="ChEBI" id="CHEBI:18420"/>
    </ligand>
</feature>
<evidence type="ECO:0000256" key="2">
    <source>
        <dbReference type="ARBA" id="ARBA00022842"/>
    </source>
</evidence>
<dbReference type="CDD" id="cd03320">
    <property type="entry name" value="OSBS"/>
    <property type="match status" value="1"/>
</dbReference>
<comment type="pathway">
    <text evidence="4">Quinol/quinone metabolism; menaquinone biosynthesis.</text>
</comment>
<comment type="function">
    <text evidence="4">Converts 2-succinyl-6-hydroxy-2,4-cyclohexadiene-1-carboxylate (SHCHC) to 2-succinylbenzoate (OSB).</text>
</comment>
<dbReference type="GO" id="GO:0000287">
    <property type="term" value="F:magnesium ion binding"/>
    <property type="evidence" value="ECO:0007669"/>
    <property type="project" value="UniProtKB-UniRule"/>
</dbReference>
<name>A0A9D1YWG3_9MICO</name>
<reference evidence="6" key="1">
    <citation type="journal article" date="2021" name="PeerJ">
        <title>Extensive microbial diversity within the chicken gut microbiome revealed by metagenomics and culture.</title>
        <authorList>
            <person name="Gilroy R."/>
            <person name="Ravi A."/>
            <person name="Getino M."/>
            <person name="Pursley I."/>
            <person name="Horton D.L."/>
            <person name="Alikhan N.F."/>
            <person name="Baker D."/>
            <person name="Gharbi K."/>
            <person name="Hall N."/>
            <person name="Watson M."/>
            <person name="Adriaenssens E.M."/>
            <person name="Foster-Nyarko E."/>
            <person name="Jarju S."/>
            <person name="Secka A."/>
            <person name="Antonio M."/>
            <person name="Oren A."/>
            <person name="Chaudhuri R.R."/>
            <person name="La Ragione R."/>
            <person name="Hildebrand F."/>
            <person name="Pallen M.J."/>
        </authorList>
    </citation>
    <scope>NUCLEOTIDE SEQUENCE</scope>
    <source>
        <strain evidence="6">ChiGjej1B1-98</strain>
    </source>
</reference>
<dbReference type="HAMAP" id="MF_00470">
    <property type="entry name" value="MenC_1"/>
    <property type="match status" value="1"/>
</dbReference>
<feature type="binding site" evidence="4">
    <location>
        <position position="188"/>
    </location>
    <ligand>
        <name>Mg(2+)</name>
        <dbReference type="ChEBI" id="CHEBI:18420"/>
    </ligand>
</feature>
<evidence type="ECO:0000259" key="5">
    <source>
        <dbReference type="SMART" id="SM00922"/>
    </source>
</evidence>
<dbReference type="EC" id="4.2.1.113" evidence="4"/>
<reference evidence="6" key="2">
    <citation type="submission" date="2021-04" db="EMBL/GenBank/DDBJ databases">
        <authorList>
            <person name="Gilroy R."/>
        </authorList>
    </citation>
    <scope>NUCLEOTIDE SEQUENCE</scope>
    <source>
        <strain evidence="6">ChiGjej1B1-98</strain>
    </source>
</reference>
<evidence type="ECO:0000313" key="6">
    <source>
        <dbReference type="EMBL" id="HIY67027.1"/>
    </source>
</evidence>
<feature type="binding site" evidence="4">
    <location>
        <position position="164"/>
    </location>
    <ligand>
        <name>Mg(2+)</name>
        <dbReference type="ChEBI" id="CHEBI:18420"/>
    </ligand>
</feature>
<dbReference type="SFLD" id="SFLDS00001">
    <property type="entry name" value="Enolase"/>
    <property type="match status" value="1"/>
</dbReference>
<sequence length="332" mass="36658">MQWTLPFALEHLRVVRIPMSVRFRGVDIREVALFNGDGLTGWAEWSPFLEYGPAEAATWLAACIRSTVERPELKRDRVPVNATLPAVEPERVQAVLARYGLWRTVKIKVAERGQSLEDDLARVRSVREQHPDARIRIDANGGWDVDQAERALRALAGFDLEYAEQPVATVEQLVQLRRRFDEVPIAADESIRKAADPLRVAQLGAADIIVVKVQPLGGVSRALEIIDETGLPAVVSSALETSVGLAEGVQLAAALDELPYDCGLATGALLNADITHERMLPTWDGSAAVLPSILPTVDEHLVNQLAAPEERQEHWRERLRQAWEHLPADVAG</sequence>
<protein>
    <recommendedName>
        <fullName evidence="4">o-succinylbenzoate synthase</fullName>
        <shortName evidence="4">OSB synthase</shortName>
        <shortName evidence="4">OSBS</shortName>
        <ecNumber evidence="4">4.2.1.113</ecNumber>
    </recommendedName>
    <alternativeName>
        <fullName evidence="4">4-(2'-carboxyphenyl)-4-oxybutyric acid synthase</fullName>
    </alternativeName>
    <alternativeName>
        <fullName evidence="4">o-succinylbenzoic acid synthase</fullName>
    </alternativeName>
</protein>
<dbReference type="NCBIfam" id="NF002782">
    <property type="entry name" value="PRK02901.1"/>
    <property type="match status" value="1"/>
</dbReference>
<keyword evidence="3 4" id="KW-0456">Lyase</keyword>
<keyword evidence="4" id="KW-0474">Menaquinone biosynthesis</keyword>
<comment type="cofactor">
    <cofactor evidence="4">
        <name>a divalent metal cation</name>
        <dbReference type="ChEBI" id="CHEBI:60240"/>
    </cofactor>
</comment>
<evidence type="ECO:0000256" key="3">
    <source>
        <dbReference type="ARBA" id="ARBA00023239"/>
    </source>
</evidence>
<proteinExistence type="inferred from homology"/>
<dbReference type="Gene3D" id="3.20.20.120">
    <property type="entry name" value="Enolase-like C-terminal domain"/>
    <property type="match status" value="1"/>
</dbReference>
<keyword evidence="1 4" id="KW-0479">Metal-binding</keyword>
<dbReference type="AlphaFoldDB" id="A0A9D1YWG3"/>
<dbReference type="SMART" id="SM00922">
    <property type="entry name" value="MR_MLE"/>
    <property type="match status" value="1"/>
</dbReference>
<dbReference type="SFLD" id="SFLDG00180">
    <property type="entry name" value="muconate_cycloisomerase"/>
    <property type="match status" value="1"/>
</dbReference>